<feature type="compositionally biased region" description="Basic and acidic residues" evidence="1">
    <location>
        <begin position="15"/>
        <end position="30"/>
    </location>
</feature>
<gene>
    <name evidence="2" type="ORF">E2C01_050591</name>
</gene>
<evidence type="ECO:0000313" key="3">
    <source>
        <dbReference type="Proteomes" id="UP000324222"/>
    </source>
</evidence>
<comment type="caution">
    <text evidence="2">The sequence shown here is derived from an EMBL/GenBank/DDBJ whole genome shotgun (WGS) entry which is preliminary data.</text>
</comment>
<dbReference type="EMBL" id="VSRR010014102">
    <property type="protein sequence ID" value="MPC56626.1"/>
    <property type="molecule type" value="Genomic_DNA"/>
</dbReference>
<sequence>MEEKAKSNRRRRERALKMRAEISESAKASEDSCEESVPRVRTKPPRPRKKNKEPLFEEDVVEGFAFLAFKNYEDLEVSEWRQQRGGQGGRAAGRQGPARLLRPPHAGQAGQGGGQGWGATRAVLEWGTWCWGTMVARGTPPSALRPGVTRVESARPPPPCITALPHMLPQHADVYAAGPPPPRVGVRGQGQRQGRREVVGAPWPHLHCLL</sequence>
<reference evidence="2 3" key="1">
    <citation type="submission" date="2019-05" db="EMBL/GenBank/DDBJ databases">
        <title>Another draft genome of Portunus trituberculatus and its Hox gene families provides insights of decapod evolution.</title>
        <authorList>
            <person name="Jeong J.-H."/>
            <person name="Song I."/>
            <person name="Kim S."/>
            <person name="Choi T."/>
            <person name="Kim D."/>
            <person name="Ryu S."/>
            <person name="Kim W."/>
        </authorList>
    </citation>
    <scope>NUCLEOTIDE SEQUENCE [LARGE SCALE GENOMIC DNA]</scope>
    <source>
        <tissue evidence="2">Muscle</tissue>
    </source>
</reference>
<feature type="compositionally biased region" description="Basic residues" evidence="1">
    <location>
        <begin position="40"/>
        <end position="51"/>
    </location>
</feature>
<evidence type="ECO:0000313" key="2">
    <source>
        <dbReference type="EMBL" id="MPC56626.1"/>
    </source>
</evidence>
<organism evidence="2 3">
    <name type="scientific">Portunus trituberculatus</name>
    <name type="common">Swimming crab</name>
    <name type="synonym">Neptunus trituberculatus</name>
    <dbReference type="NCBI Taxonomy" id="210409"/>
    <lineage>
        <taxon>Eukaryota</taxon>
        <taxon>Metazoa</taxon>
        <taxon>Ecdysozoa</taxon>
        <taxon>Arthropoda</taxon>
        <taxon>Crustacea</taxon>
        <taxon>Multicrustacea</taxon>
        <taxon>Malacostraca</taxon>
        <taxon>Eumalacostraca</taxon>
        <taxon>Eucarida</taxon>
        <taxon>Decapoda</taxon>
        <taxon>Pleocyemata</taxon>
        <taxon>Brachyura</taxon>
        <taxon>Eubrachyura</taxon>
        <taxon>Portunoidea</taxon>
        <taxon>Portunidae</taxon>
        <taxon>Portuninae</taxon>
        <taxon>Portunus</taxon>
    </lineage>
</organism>
<feature type="region of interest" description="Disordered" evidence="1">
    <location>
        <begin position="1"/>
        <end position="55"/>
    </location>
</feature>
<keyword evidence="3" id="KW-1185">Reference proteome</keyword>
<dbReference type="AlphaFoldDB" id="A0A5B7GGE4"/>
<proteinExistence type="predicted"/>
<accession>A0A5B7GGE4</accession>
<name>A0A5B7GGE4_PORTR</name>
<dbReference type="OrthoDB" id="10060000at2759"/>
<protein>
    <submittedName>
        <fullName evidence="2">Uncharacterized protein</fullName>
    </submittedName>
</protein>
<dbReference type="Proteomes" id="UP000324222">
    <property type="component" value="Unassembled WGS sequence"/>
</dbReference>
<evidence type="ECO:0000256" key="1">
    <source>
        <dbReference type="SAM" id="MobiDB-lite"/>
    </source>
</evidence>